<sequence>MFKLRLRIRADAVRMRLRLAQDRIRFLMRLLHDFGRVLFRVCNRVLRFGENAGRSADILRNDDFEVFKEVQQAVNLDHALVRAAKLGTRAFLQLLFDAVYNAENLHCLCAAHGFFNLSAMIF</sequence>
<comment type="caution">
    <text evidence="1">The sequence shown here is derived from an EMBL/GenBank/DDBJ whole genome shotgun (WGS) entry which is preliminary data.</text>
</comment>
<dbReference type="EMBL" id="VSSQ01053649">
    <property type="protein sequence ID" value="MPN07650.1"/>
    <property type="molecule type" value="Genomic_DNA"/>
</dbReference>
<accession>A0A645F1L3</accession>
<reference evidence="1" key="1">
    <citation type="submission" date="2019-08" db="EMBL/GenBank/DDBJ databases">
        <authorList>
            <person name="Kucharzyk K."/>
            <person name="Murdoch R.W."/>
            <person name="Higgins S."/>
            <person name="Loffler F."/>
        </authorList>
    </citation>
    <scope>NUCLEOTIDE SEQUENCE</scope>
</reference>
<protein>
    <submittedName>
        <fullName evidence="1">Uncharacterized protein</fullName>
    </submittedName>
</protein>
<evidence type="ECO:0000313" key="1">
    <source>
        <dbReference type="EMBL" id="MPN07650.1"/>
    </source>
</evidence>
<proteinExistence type="predicted"/>
<organism evidence="1">
    <name type="scientific">bioreactor metagenome</name>
    <dbReference type="NCBI Taxonomy" id="1076179"/>
    <lineage>
        <taxon>unclassified sequences</taxon>
        <taxon>metagenomes</taxon>
        <taxon>ecological metagenomes</taxon>
    </lineage>
</organism>
<gene>
    <name evidence="1" type="ORF">SDC9_154921</name>
</gene>
<dbReference type="AlphaFoldDB" id="A0A645F1L3"/>
<name>A0A645F1L3_9ZZZZ</name>